<evidence type="ECO:0000313" key="4">
    <source>
        <dbReference type="Proteomes" id="UP000324800"/>
    </source>
</evidence>
<accession>A0A5J4WSG2</accession>
<comment type="caution">
    <text evidence="3">The sequence shown here is derived from an EMBL/GenBank/DDBJ whole genome shotgun (WGS) entry which is preliminary data.</text>
</comment>
<reference evidence="3 4" key="1">
    <citation type="submission" date="2019-03" db="EMBL/GenBank/DDBJ databases">
        <title>Single cell metagenomics reveals metabolic interactions within the superorganism composed of flagellate Streblomastix strix and complex community of Bacteroidetes bacteria on its surface.</title>
        <authorList>
            <person name="Treitli S.C."/>
            <person name="Kolisko M."/>
            <person name="Husnik F."/>
            <person name="Keeling P."/>
            <person name="Hampl V."/>
        </authorList>
    </citation>
    <scope>NUCLEOTIDE SEQUENCE [LARGE SCALE GENOMIC DNA]</scope>
    <source>
        <strain evidence="3">ST1C</strain>
    </source>
</reference>
<dbReference type="SUPFAM" id="SSF50911">
    <property type="entry name" value="Mannose 6-phosphate receptor domain"/>
    <property type="match status" value="1"/>
</dbReference>
<feature type="signal peptide" evidence="2">
    <location>
        <begin position="1"/>
        <end position="18"/>
    </location>
</feature>
<dbReference type="GO" id="GO:0000139">
    <property type="term" value="C:Golgi membrane"/>
    <property type="evidence" value="ECO:0007669"/>
    <property type="project" value="UniProtKB-SubCell"/>
</dbReference>
<dbReference type="AlphaFoldDB" id="A0A5J4WSG2"/>
<feature type="chain" id="PRO_5023937214" description="Intimal thickness related receptor IRP domain-containing protein" evidence="2">
    <location>
        <begin position="19"/>
        <end position="232"/>
    </location>
</feature>
<keyword evidence="1" id="KW-1133">Transmembrane helix</keyword>
<dbReference type="InterPro" id="IPR009011">
    <property type="entry name" value="Man6P_isomerase_rcpt-bd_dom_sf"/>
</dbReference>
<dbReference type="PANTHER" id="PTHR15071">
    <property type="entry name" value="MANNOSE-6-PHOSPHATE RECEPTOR FAMILY MEMBER"/>
    <property type="match status" value="1"/>
</dbReference>
<feature type="transmembrane region" description="Helical" evidence="1">
    <location>
        <begin position="157"/>
        <end position="180"/>
    </location>
</feature>
<organism evidence="3 4">
    <name type="scientific">Streblomastix strix</name>
    <dbReference type="NCBI Taxonomy" id="222440"/>
    <lineage>
        <taxon>Eukaryota</taxon>
        <taxon>Metamonada</taxon>
        <taxon>Preaxostyla</taxon>
        <taxon>Oxymonadida</taxon>
        <taxon>Streblomastigidae</taxon>
        <taxon>Streblomastix</taxon>
    </lineage>
</organism>
<dbReference type="Proteomes" id="UP000324800">
    <property type="component" value="Unassembled WGS sequence"/>
</dbReference>
<sequence>MFTFVLSFLVLFCSCTERTVIDGKKFDFKNLIKKENENYNFTFDNETLYFNFNAPLNASDIRGCYRTENEFIALVADEKRGACFDTGRINNSDIHIIQKNQGIKFQYFAVRTKSSLIINFYCSKINEMNVSRDNQIYTVDWQHPQACVDGFHFTIAWIFNLAVIYLIVLICIIEFIGAIFRKACFNKRGIQVFPLYRQWASFFSCIFRGLKILVCPCVSQKNDDYLTFSEMI</sequence>
<keyword evidence="2" id="KW-0732">Signal</keyword>
<keyword evidence="1" id="KW-0812">Transmembrane</keyword>
<evidence type="ECO:0000256" key="1">
    <source>
        <dbReference type="SAM" id="Phobius"/>
    </source>
</evidence>
<protein>
    <recommendedName>
        <fullName evidence="5">Intimal thickness related receptor IRP domain-containing protein</fullName>
    </recommendedName>
</protein>
<keyword evidence="1" id="KW-0472">Membrane</keyword>
<gene>
    <name evidence="3" type="ORF">EZS28_006623</name>
</gene>
<evidence type="ECO:0000313" key="3">
    <source>
        <dbReference type="EMBL" id="KAA6397850.1"/>
    </source>
</evidence>
<name>A0A5J4WSG2_9EUKA</name>
<dbReference type="Gene3D" id="2.70.130.10">
    <property type="entry name" value="Mannose-6-phosphate receptor binding domain"/>
    <property type="match status" value="1"/>
</dbReference>
<dbReference type="EMBL" id="SNRW01001090">
    <property type="protein sequence ID" value="KAA6397850.1"/>
    <property type="molecule type" value="Genomic_DNA"/>
</dbReference>
<evidence type="ECO:0000256" key="2">
    <source>
        <dbReference type="SAM" id="SignalP"/>
    </source>
</evidence>
<evidence type="ECO:0008006" key="5">
    <source>
        <dbReference type="Google" id="ProtNLM"/>
    </source>
</evidence>
<dbReference type="PANTHER" id="PTHR15071:SF0">
    <property type="entry name" value="MANNOSE 6-PHOSPHATE RECEPTOR-LIKE PROTEIN 1"/>
    <property type="match status" value="1"/>
</dbReference>
<proteinExistence type="predicted"/>